<reference evidence="7" key="1">
    <citation type="journal article" date="2020" name="mSystems">
        <title>Genome- and Community-Level Interaction Insights into Carbon Utilization and Element Cycling Functions of Hydrothermarchaeota in Hydrothermal Sediment.</title>
        <authorList>
            <person name="Zhou Z."/>
            <person name="Liu Y."/>
            <person name="Xu W."/>
            <person name="Pan J."/>
            <person name="Luo Z.H."/>
            <person name="Li M."/>
        </authorList>
    </citation>
    <scope>NUCLEOTIDE SEQUENCE [LARGE SCALE GENOMIC DNA]</scope>
    <source>
        <strain evidence="7">HyVt-74</strain>
    </source>
</reference>
<dbReference type="SUPFAM" id="SSF55874">
    <property type="entry name" value="ATPase domain of HSP90 chaperone/DNA topoisomerase II/histidine kinase"/>
    <property type="match status" value="1"/>
</dbReference>
<evidence type="ECO:0000256" key="3">
    <source>
        <dbReference type="ARBA" id="ARBA00022679"/>
    </source>
</evidence>
<evidence type="ECO:0000256" key="2">
    <source>
        <dbReference type="ARBA" id="ARBA00012438"/>
    </source>
</evidence>
<dbReference type="GO" id="GO:0004673">
    <property type="term" value="F:protein histidine kinase activity"/>
    <property type="evidence" value="ECO:0007669"/>
    <property type="project" value="UniProtKB-EC"/>
</dbReference>
<evidence type="ECO:0000256" key="1">
    <source>
        <dbReference type="ARBA" id="ARBA00000085"/>
    </source>
</evidence>
<dbReference type="PANTHER" id="PTHR43711">
    <property type="entry name" value="TWO-COMPONENT HISTIDINE KINASE"/>
    <property type="match status" value="1"/>
</dbReference>
<dbReference type="PRINTS" id="PR00344">
    <property type="entry name" value="BCTRLSENSOR"/>
</dbReference>
<organism evidence="7">
    <name type="scientific">candidate division WOR-3 bacterium</name>
    <dbReference type="NCBI Taxonomy" id="2052148"/>
    <lineage>
        <taxon>Bacteria</taxon>
        <taxon>Bacteria division WOR-3</taxon>
    </lineage>
</organism>
<dbReference type="InterPro" id="IPR003594">
    <property type="entry name" value="HATPase_dom"/>
</dbReference>
<evidence type="ECO:0000259" key="6">
    <source>
        <dbReference type="PROSITE" id="PS50109"/>
    </source>
</evidence>
<comment type="catalytic activity">
    <reaction evidence="1">
        <text>ATP + protein L-histidine = ADP + protein N-phospho-L-histidine.</text>
        <dbReference type="EC" id="2.7.13.3"/>
    </reaction>
</comment>
<dbReference type="InterPro" id="IPR004358">
    <property type="entry name" value="Sig_transdc_His_kin-like_C"/>
</dbReference>
<comment type="caution">
    <text evidence="7">The sequence shown here is derived from an EMBL/GenBank/DDBJ whole genome shotgun (WGS) entry which is preliminary data.</text>
</comment>
<sequence length="69" mass="7680">FLVNRHIKTSITDNEPGIPLEYQDKIFEKFGQVEGRKEGKKFSTGFGLTFCKLAVEAYGGKIGVESEPV</sequence>
<accession>A0A7C5HB67</accession>
<dbReference type="CDD" id="cd00075">
    <property type="entry name" value="HATPase"/>
    <property type="match status" value="1"/>
</dbReference>
<dbReference type="EC" id="2.7.13.3" evidence="2"/>
<evidence type="ECO:0000256" key="4">
    <source>
        <dbReference type="ARBA" id="ARBA00022777"/>
    </source>
</evidence>
<feature type="domain" description="Histidine kinase" evidence="6">
    <location>
        <begin position="1"/>
        <end position="69"/>
    </location>
</feature>
<keyword evidence="4 7" id="KW-0418">Kinase</keyword>
<feature type="non-terminal residue" evidence="7">
    <location>
        <position position="1"/>
    </location>
</feature>
<dbReference type="EMBL" id="DRTB01000026">
    <property type="protein sequence ID" value="HHE04490.1"/>
    <property type="molecule type" value="Genomic_DNA"/>
</dbReference>
<protein>
    <recommendedName>
        <fullName evidence="2">histidine kinase</fullName>
        <ecNumber evidence="2">2.7.13.3</ecNumber>
    </recommendedName>
</protein>
<dbReference type="InterPro" id="IPR036890">
    <property type="entry name" value="HATPase_C_sf"/>
</dbReference>
<dbReference type="Gene3D" id="3.30.565.10">
    <property type="entry name" value="Histidine kinase-like ATPase, C-terminal domain"/>
    <property type="match status" value="1"/>
</dbReference>
<keyword evidence="5" id="KW-0902">Two-component regulatory system</keyword>
<proteinExistence type="predicted"/>
<dbReference type="InterPro" id="IPR005467">
    <property type="entry name" value="His_kinase_dom"/>
</dbReference>
<dbReference type="Pfam" id="PF02518">
    <property type="entry name" value="HATPase_c"/>
    <property type="match status" value="1"/>
</dbReference>
<dbReference type="PROSITE" id="PS50109">
    <property type="entry name" value="HIS_KIN"/>
    <property type="match status" value="1"/>
</dbReference>
<gene>
    <name evidence="7" type="ORF">ENL19_00340</name>
</gene>
<evidence type="ECO:0000256" key="5">
    <source>
        <dbReference type="ARBA" id="ARBA00023012"/>
    </source>
</evidence>
<dbReference type="GO" id="GO:0000160">
    <property type="term" value="P:phosphorelay signal transduction system"/>
    <property type="evidence" value="ECO:0007669"/>
    <property type="project" value="UniProtKB-KW"/>
</dbReference>
<evidence type="ECO:0000313" key="7">
    <source>
        <dbReference type="EMBL" id="HHE04490.1"/>
    </source>
</evidence>
<name>A0A7C5HB67_UNCW3</name>
<dbReference type="AlphaFoldDB" id="A0A7C5HB67"/>
<dbReference type="Proteomes" id="UP000886110">
    <property type="component" value="Unassembled WGS sequence"/>
</dbReference>
<dbReference type="InterPro" id="IPR050736">
    <property type="entry name" value="Sensor_HK_Regulatory"/>
</dbReference>
<dbReference type="PANTHER" id="PTHR43711:SF1">
    <property type="entry name" value="HISTIDINE KINASE 1"/>
    <property type="match status" value="1"/>
</dbReference>
<keyword evidence="3" id="KW-0808">Transferase</keyword>